<dbReference type="RefSeq" id="WP_379277418.1">
    <property type="nucleotide sequence ID" value="NZ_JBHUGT010000042.1"/>
</dbReference>
<reference evidence="4" key="1">
    <citation type="journal article" date="2019" name="Int. J. Syst. Evol. Microbiol.">
        <title>The Global Catalogue of Microorganisms (GCM) 10K type strain sequencing project: providing services to taxonomists for standard genome sequencing and annotation.</title>
        <authorList>
            <consortium name="The Broad Institute Genomics Platform"/>
            <consortium name="The Broad Institute Genome Sequencing Center for Infectious Disease"/>
            <person name="Wu L."/>
            <person name="Ma J."/>
        </authorList>
    </citation>
    <scope>NUCLEOTIDE SEQUENCE [LARGE SCALE GENOMIC DNA]</scope>
    <source>
        <strain evidence="4">TISTR 1827</strain>
    </source>
</reference>
<dbReference type="InterPro" id="IPR009045">
    <property type="entry name" value="Zn_M74/Hedgehog-like"/>
</dbReference>
<keyword evidence="3" id="KW-0645">Protease</keyword>
<feature type="chain" id="PRO_5046952214" evidence="1">
    <location>
        <begin position="20"/>
        <end position="286"/>
    </location>
</feature>
<evidence type="ECO:0000256" key="1">
    <source>
        <dbReference type="SAM" id="SignalP"/>
    </source>
</evidence>
<protein>
    <submittedName>
        <fullName evidence="3">D-alanyl-D-alanine carboxypeptidase family protein</fullName>
    </submittedName>
</protein>
<feature type="domain" description="D-alanyl-D-alanine carboxypeptidase-like core" evidence="2">
    <location>
        <begin position="92"/>
        <end position="207"/>
    </location>
</feature>
<dbReference type="SUPFAM" id="SSF55166">
    <property type="entry name" value="Hedgehog/DD-peptidase"/>
    <property type="match status" value="1"/>
</dbReference>
<dbReference type="CDD" id="cd14852">
    <property type="entry name" value="LD-carboxypeptidase"/>
    <property type="match status" value="1"/>
</dbReference>
<accession>A0ABW5R2B6</accession>
<organism evidence="3 4">
    <name type="scientific">Paenibacillus thailandensis</name>
    <dbReference type="NCBI Taxonomy" id="393250"/>
    <lineage>
        <taxon>Bacteria</taxon>
        <taxon>Bacillati</taxon>
        <taxon>Bacillota</taxon>
        <taxon>Bacilli</taxon>
        <taxon>Bacillales</taxon>
        <taxon>Paenibacillaceae</taxon>
        <taxon>Paenibacillus</taxon>
    </lineage>
</organism>
<dbReference type="Pfam" id="PF02557">
    <property type="entry name" value="VanY"/>
    <property type="match status" value="1"/>
</dbReference>
<feature type="signal peptide" evidence="1">
    <location>
        <begin position="1"/>
        <end position="19"/>
    </location>
</feature>
<sequence length="286" mass="31132">MAAMLLFLFIAGCESASDAAGTIEANAAEAGARTLGVGYAAVRVSPSQVHEGNLILVNRKYPIEESAMPNDIVKLAGHMERIPGIGLLDGSIRLSESLAVKFAAMTKAAEADGVHHFMINSGFRDMDEQRELYAEKGGSYALPAGYSEHNAGLSLDIGSSLAAMENAPEGRWLQDNAWKYGFVLRYPKDKTDVTGIEYEPWHFRYVGLPHSFVMKNKNMVLEEYLDYLKKERSIRVTIGDDVYTITHYPVPEEGADVAVPASGSGEYELSGDNRDGVIVTVKLPPA</sequence>
<dbReference type="EMBL" id="JBHUMY010000032">
    <property type="protein sequence ID" value="MFD2662707.1"/>
    <property type="molecule type" value="Genomic_DNA"/>
</dbReference>
<keyword evidence="1" id="KW-0732">Signal</keyword>
<comment type="caution">
    <text evidence="3">The sequence shown here is derived from an EMBL/GenBank/DDBJ whole genome shotgun (WGS) entry which is preliminary data.</text>
</comment>
<dbReference type="InterPro" id="IPR052179">
    <property type="entry name" value="DD-CPase-like"/>
</dbReference>
<dbReference type="Gene3D" id="3.30.200.180">
    <property type="match status" value="1"/>
</dbReference>
<evidence type="ECO:0000313" key="3">
    <source>
        <dbReference type="EMBL" id="MFD2662707.1"/>
    </source>
</evidence>
<name>A0ABW5R2B6_9BACL</name>
<dbReference type="GO" id="GO:0004180">
    <property type="term" value="F:carboxypeptidase activity"/>
    <property type="evidence" value="ECO:0007669"/>
    <property type="project" value="UniProtKB-KW"/>
</dbReference>
<proteinExistence type="predicted"/>
<gene>
    <name evidence="3" type="ORF">ACFSW5_20830</name>
</gene>
<keyword evidence="3" id="KW-0378">Hydrolase</keyword>
<dbReference type="Gene3D" id="3.30.1380.10">
    <property type="match status" value="1"/>
</dbReference>
<evidence type="ECO:0000313" key="4">
    <source>
        <dbReference type="Proteomes" id="UP001597493"/>
    </source>
</evidence>
<keyword evidence="4" id="KW-1185">Reference proteome</keyword>
<dbReference type="InterPro" id="IPR003709">
    <property type="entry name" value="VanY-like_core_dom"/>
</dbReference>
<keyword evidence="3" id="KW-0121">Carboxypeptidase</keyword>
<dbReference type="Proteomes" id="UP001597493">
    <property type="component" value="Unassembled WGS sequence"/>
</dbReference>
<dbReference type="PANTHER" id="PTHR34385:SF1">
    <property type="entry name" value="PEPTIDOGLYCAN L-ALANYL-D-GLUTAMATE ENDOPEPTIDASE CWLK"/>
    <property type="match status" value="1"/>
</dbReference>
<dbReference type="PANTHER" id="PTHR34385">
    <property type="entry name" value="D-ALANYL-D-ALANINE CARBOXYPEPTIDASE"/>
    <property type="match status" value="1"/>
</dbReference>
<evidence type="ECO:0000259" key="2">
    <source>
        <dbReference type="Pfam" id="PF02557"/>
    </source>
</evidence>
<dbReference type="InterPro" id="IPR058193">
    <property type="entry name" value="VanY/YodJ_core_dom"/>
</dbReference>